<dbReference type="EMBL" id="JAHRIQ010046849">
    <property type="protein sequence ID" value="MEQ2235978.1"/>
    <property type="molecule type" value="Genomic_DNA"/>
</dbReference>
<sequence>MSALPLVSIAPTLSEHVTILSTCIVTASTAFVCLLSKKHVGWSLDKYFHISHPISFLLCQTGAVKLPGSLLESPNENTNCNNVRECVLAESFFSLSVNER</sequence>
<accession>A0ABV0TVR4</accession>
<name>A0ABV0TVR4_9TELE</name>
<evidence type="ECO:0000313" key="2">
    <source>
        <dbReference type="Proteomes" id="UP001482620"/>
    </source>
</evidence>
<evidence type="ECO:0000313" key="1">
    <source>
        <dbReference type="EMBL" id="MEQ2235978.1"/>
    </source>
</evidence>
<dbReference type="Proteomes" id="UP001482620">
    <property type="component" value="Unassembled WGS sequence"/>
</dbReference>
<comment type="caution">
    <text evidence="1">The sequence shown here is derived from an EMBL/GenBank/DDBJ whole genome shotgun (WGS) entry which is preliminary data.</text>
</comment>
<proteinExistence type="predicted"/>
<keyword evidence="2" id="KW-1185">Reference proteome</keyword>
<protein>
    <submittedName>
        <fullName evidence="1">Uncharacterized protein</fullName>
    </submittedName>
</protein>
<organism evidence="1 2">
    <name type="scientific">Ilyodon furcidens</name>
    <name type="common">goldbreast splitfin</name>
    <dbReference type="NCBI Taxonomy" id="33524"/>
    <lineage>
        <taxon>Eukaryota</taxon>
        <taxon>Metazoa</taxon>
        <taxon>Chordata</taxon>
        <taxon>Craniata</taxon>
        <taxon>Vertebrata</taxon>
        <taxon>Euteleostomi</taxon>
        <taxon>Actinopterygii</taxon>
        <taxon>Neopterygii</taxon>
        <taxon>Teleostei</taxon>
        <taxon>Neoteleostei</taxon>
        <taxon>Acanthomorphata</taxon>
        <taxon>Ovalentaria</taxon>
        <taxon>Atherinomorphae</taxon>
        <taxon>Cyprinodontiformes</taxon>
        <taxon>Goodeidae</taxon>
        <taxon>Ilyodon</taxon>
    </lineage>
</organism>
<gene>
    <name evidence="1" type="ORF">ILYODFUR_007796</name>
</gene>
<reference evidence="1 2" key="1">
    <citation type="submission" date="2021-06" db="EMBL/GenBank/DDBJ databases">
        <authorList>
            <person name="Palmer J.M."/>
        </authorList>
    </citation>
    <scope>NUCLEOTIDE SEQUENCE [LARGE SCALE GENOMIC DNA]</scope>
    <source>
        <strain evidence="2">if_2019</strain>
        <tissue evidence="1">Muscle</tissue>
    </source>
</reference>